<dbReference type="PROSITE" id="PS51257">
    <property type="entry name" value="PROKAR_LIPOPROTEIN"/>
    <property type="match status" value="1"/>
</dbReference>
<feature type="signal peptide" evidence="1">
    <location>
        <begin position="1"/>
        <end position="24"/>
    </location>
</feature>
<gene>
    <name evidence="2" type="ORF">ACFQ0E_12000</name>
</gene>
<dbReference type="EMBL" id="JBHTIF010000001">
    <property type="protein sequence ID" value="MFD0726316.1"/>
    <property type="molecule type" value="Genomic_DNA"/>
</dbReference>
<keyword evidence="3" id="KW-1185">Reference proteome</keyword>
<evidence type="ECO:0000313" key="3">
    <source>
        <dbReference type="Proteomes" id="UP001597110"/>
    </source>
</evidence>
<proteinExistence type="predicted"/>
<dbReference type="Proteomes" id="UP001597110">
    <property type="component" value="Unassembled WGS sequence"/>
</dbReference>
<sequence length="235" mass="24664">MSMRLFTMLLVCLSLAACSESGDAAPASPSAAPEAATAPAVKATPEAPQSAVETVPALESLLRPEDTLATAQARLGAAQVIAEELNGAEGETSPGWRLYPDDPERSIEVWLNESGRPQALFVRGPKSIWVRADGVRLGMTSTDLQAKNGRPFKFLGFEWDYGGAISDWRGGALAADGKTRGPVVLCPPDPHPMDYPAGDSEFASDDPRMVSNPAIVCEFGVNLDFVAPAATPPAG</sequence>
<evidence type="ECO:0008006" key="4">
    <source>
        <dbReference type="Google" id="ProtNLM"/>
    </source>
</evidence>
<feature type="chain" id="PRO_5047343959" description="Lipoprotein" evidence="1">
    <location>
        <begin position="25"/>
        <end position="235"/>
    </location>
</feature>
<name>A0ABW2YEA1_9GAMM</name>
<accession>A0ABW2YEA1</accession>
<protein>
    <recommendedName>
        <fullName evidence="4">Lipoprotein</fullName>
    </recommendedName>
</protein>
<organism evidence="2 3">
    <name type="scientific">Lysobacter brunescens</name>
    <dbReference type="NCBI Taxonomy" id="262323"/>
    <lineage>
        <taxon>Bacteria</taxon>
        <taxon>Pseudomonadati</taxon>
        <taxon>Pseudomonadota</taxon>
        <taxon>Gammaproteobacteria</taxon>
        <taxon>Lysobacterales</taxon>
        <taxon>Lysobacteraceae</taxon>
        <taxon>Lysobacter</taxon>
    </lineage>
</organism>
<evidence type="ECO:0000313" key="2">
    <source>
        <dbReference type="EMBL" id="MFD0726316.1"/>
    </source>
</evidence>
<keyword evidence="1" id="KW-0732">Signal</keyword>
<evidence type="ECO:0000256" key="1">
    <source>
        <dbReference type="SAM" id="SignalP"/>
    </source>
</evidence>
<dbReference type="RefSeq" id="WP_386823951.1">
    <property type="nucleotide sequence ID" value="NZ_JBHTIF010000001.1"/>
</dbReference>
<reference evidence="3" key="1">
    <citation type="journal article" date="2019" name="Int. J. Syst. Evol. Microbiol.">
        <title>The Global Catalogue of Microorganisms (GCM) 10K type strain sequencing project: providing services to taxonomists for standard genome sequencing and annotation.</title>
        <authorList>
            <consortium name="The Broad Institute Genomics Platform"/>
            <consortium name="The Broad Institute Genome Sequencing Center for Infectious Disease"/>
            <person name="Wu L."/>
            <person name="Ma J."/>
        </authorList>
    </citation>
    <scope>NUCLEOTIDE SEQUENCE [LARGE SCALE GENOMIC DNA]</scope>
    <source>
        <strain evidence="3">CCUG 55585</strain>
    </source>
</reference>
<comment type="caution">
    <text evidence="2">The sequence shown here is derived from an EMBL/GenBank/DDBJ whole genome shotgun (WGS) entry which is preliminary data.</text>
</comment>